<proteinExistence type="predicted"/>
<accession>A0A5N7DK90</accession>
<dbReference type="Proteomes" id="UP000325579">
    <property type="component" value="Unassembled WGS sequence"/>
</dbReference>
<evidence type="ECO:0000313" key="2">
    <source>
        <dbReference type="Proteomes" id="UP000325579"/>
    </source>
</evidence>
<reference evidence="1 2" key="1">
    <citation type="submission" date="2019-04" db="EMBL/GenBank/DDBJ databases">
        <authorList>
            <consortium name="DOE Joint Genome Institute"/>
            <person name="Mondo S."/>
            <person name="Kjaerbolling I."/>
            <person name="Vesth T."/>
            <person name="Frisvad J.C."/>
            <person name="Nybo J.L."/>
            <person name="Theobald S."/>
            <person name="Kildgaard S."/>
            <person name="Isbrandt T."/>
            <person name="Kuo A."/>
            <person name="Sato A."/>
            <person name="Lyhne E.K."/>
            <person name="Kogle M.E."/>
            <person name="Wiebenga A."/>
            <person name="Kun R.S."/>
            <person name="Lubbers R.J."/>
            <person name="Makela M.R."/>
            <person name="Barry K."/>
            <person name="Chovatia M."/>
            <person name="Clum A."/>
            <person name="Daum C."/>
            <person name="Haridas S."/>
            <person name="He G."/>
            <person name="LaButti K."/>
            <person name="Lipzen A."/>
            <person name="Riley R."/>
            <person name="Salamov A."/>
            <person name="Simmons B.A."/>
            <person name="Magnuson J.K."/>
            <person name="Henrissat B."/>
            <person name="Mortensen U.H."/>
            <person name="Larsen T.O."/>
            <person name="Devries R.P."/>
            <person name="Grigoriev I.V."/>
            <person name="Machida M."/>
            <person name="Baker S.E."/>
            <person name="Andersen M.R."/>
            <person name="Cantor M.N."/>
            <person name="Hua S.X."/>
        </authorList>
    </citation>
    <scope>NUCLEOTIDE SEQUENCE [LARGE SCALE GENOMIC DNA]</scope>
    <source>
        <strain evidence="1 2">CBS 119388</strain>
    </source>
</reference>
<organism evidence="1 2">
    <name type="scientific">Aspergillus pseudonomiae</name>
    <dbReference type="NCBI Taxonomy" id="1506151"/>
    <lineage>
        <taxon>Eukaryota</taxon>
        <taxon>Fungi</taxon>
        <taxon>Dikarya</taxon>
        <taxon>Ascomycota</taxon>
        <taxon>Pezizomycotina</taxon>
        <taxon>Eurotiomycetes</taxon>
        <taxon>Eurotiomycetidae</taxon>
        <taxon>Eurotiales</taxon>
        <taxon>Aspergillaceae</taxon>
        <taxon>Aspergillus</taxon>
        <taxon>Aspergillus subgen. Circumdati</taxon>
    </lineage>
</organism>
<dbReference type="AlphaFoldDB" id="A0A5N7DK90"/>
<dbReference type="EMBL" id="ML736753">
    <property type="protein sequence ID" value="KAE8406539.1"/>
    <property type="molecule type" value="Genomic_DNA"/>
</dbReference>
<protein>
    <submittedName>
        <fullName evidence="1">Uncharacterized protein</fullName>
    </submittedName>
</protein>
<gene>
    <name evidence="1" type="ORF">BDV37DRAFT_242770</name>
</gene>
<dbReference type="GeneID" id="43666046"/>
<keyword evidence="2" id="KW-1185">Reference proteome</keyword>
<evidence type="ECO:0000313" key="1">
    <source>
        <dbReference type="EMBL" id="KAE8406539.1"/>
    </source>
</evidence>
<name>A0A5N7DK90_9EURO</name>
<sequence>MGGRSDTKCQESSACCRRKSVPLAVPRLLGLERVGYEGFWCYTWGRFEIEAFFTWCLSETWVDSTDMMLSLVCFFFGL</sequence>
<dbReference type="RefSeq" id="XP_031943858.1">
    <property type="nucleotide sequence ID" value="XM_032081355.1"/>
</dbReference>